<reference evidence="1 2" key="1">
    <citation type="journal article" date="2022" name="Allergy">
        <title>Genome assembly and annotation of Periplaneta americana reveal a comprehensive cockroach allergen profile.</title>
        <authorList>
            <person name="Wang L."/>
            <person name="Xiong Q."/>
            <person name="Saelim N."/>
            <person name="Wang L."/>
            <person name="Nong W."/>
            <person name="Wan A.T."/>
            <person name="Shi M."/>
            <person name="Liu X."/>
            <person name="Cao Q."/>
            <person name="Hui J.H.L."/>
            <person name="Sookrung N."/>
            <person name="Leung T.F."/>
            <person name="Tungtrongchitr A."/>
            <person name="Tsui S.K.W."/>
        </authorList>
    </citation>
    <scope>NUCLEOTIDE SEQUENCE [LARGE SCALE GENOMIC DNA]</scope>
    <source>
        <strain evidence="1">PWHHKU_190912</strain>
    </source>
</reference>
<name>A0ABQ8RUM4_PERAM</name>
<evidence type="ECO:0000313" key="1">
    <source>
        <dbReference type="EMBL" id="KAJ4425362.1"/>
    </source>
</evidence>
<organism evidence="1 2">
    <name type="scientific">Periplaneta americana</name>
    <name type="common">American cockroach</name>
    <name type="synonym">Blatta americana</name>
    <dbReference type="NCBI Taxonomy" id="6978"/>
    <lineage>
        <taxon>Eukaryota</taxon>
        <taxon>Metazoa</taxon>
        <taxon>Ecdysozoa</taxon>
        <taxon>Arthropoda</taxon>
        <taxon>Hexapoda</taxon>
        <taxon>Insecta</taxon>
        <taxon>Pterygota</taxon>
        <taxon>Neoptera</taxon>
        <taxon>Polyneoptera</taxon>
        <taxon>Dictyoptera</taxon>
        <taxon>Blattodea</taxon>
        <taxon>Blattoidea</taxon>
        <taxon>Blattidae</taxon>
        <taxon>Blattinae</taxon>
        <taxon>Periplaneta</taxon>
    </lineage>
</organism>
<comment type="caution">
    <text evidence="1">The sequence shown here is derived from an EMBL/GenBank/DDBJ whole genome shotgun (WGS) entry which is preliminary data.</text>
</comment>
<evidence type="ECO:0000313" key="2">
    <source>
        <dbReference type="Proteomes" id="UP001148838"/>
    </source>
</evidence>
<protein>
    <submittedName>
        <fullName evidence="1">Uncharacterized protein</fullName>
    </submittedName>
</protein>
<keyword evidence="2" id="KW-1185">Reference proteome</keyword>
<proteinExistence type="predicted"/>
<sequence length="248" mass="28590">MPWSTGADVTRRFVYFYGRHLQWLGILGRSLLLRIPVATDDLTRKNRKIEGELGGKFKSTLPVKTFRSAMKVFFKLRYAVEHLYQRRGTTTEDGGAFLRNIFTDNNKMQNECHQNVPFVVVPYSSCALTFTKRKTTDVRTLVMDVIKMEPGSDPLAIHTTNADLEEKKPLSEEGNLLDLDVTKIKTESIDHRYDVKSETSASVDFPMLKSEVEIYAKDSKYQYLKNNILRILALGNEFWNNILGKFHR</sequence>
<dbReference type="Proteomes" id="UP001148838">
    <property type="component" value="Unassembled WGS sequence"/>
</dbReference>
<gene>
    <name evidence="1" type="ORF">ANN_27977</name>
</gene>
<dbReference type="EMBL" id="JAJSOF020000043">
    <property type="protein sequence ID" value="KAJ4425362.1"/>
    <property type="molecule type" value="Genomic_DNA"/>
</dbReference>
<accession>A0ABQ8RUM4</accession>